<evidence type="ECO:0000313" key="2">
    <source>
        <dbReference type="EMBL" id="CAG9829856.1"/>
    </source>
</evidence>
<proteinExistence type="predicted"/>
<dbReference type="InterPro" id="IPR043128">
    <property type="entry name" value="Rev_trsase/Diguanyl_cyclase"/>
</dbReference>
<evidence type="ECO:0000313" key="3">
    <source>
        <dbReference type="Proteomes" id="UP001153709"/>
    </source>
</evidence>
<keyword evidence="3" id="KW-1185">Reference proteome</keyword>
<evidence type="ECO:0000256" key="1">
    <source>
        <dbReference type="SAM" id="MobiDB-lite"/>
    </source>
</evidence>
<feature type="region of interest" description="Disordered" evidence="1">
    <location>
        <begin position="304"/>
        <end position="330"/>
    </location>
</feature>
<dbReference type="GO" id="GO:0071897">
    <property type="term" value="P:DNA biosynthetic process"/>
    <property type="evidence" value="ECO:0007669"/>
    <property type="project" value="UniProtKB-ARBA"/>
</dbReference>
<dbReference type="InterPro" id="IPR043502">
    <property type="entry name" value="DNA/RNA_pol_sf"/>
</dbReference>
<dbReference type="EMBL" id="OU898277">
    <property type="protein sequence ID" value="CAG9829856.1"/>
    <property type="molecule type" value="Genomic_DNA"/>
</dbReference>
<gene>
    <name evidence="2" type="ORF">DIABBA_LOCUS3617</name>
</gene>
<feature type="compositionally biased region" description="Polar residues" evidence="1">
    <location>
        <begin position="310"/>
        <end position="330"/>
    </location>
</feature>
<protein>
    <submittedName>
        <fullName evidence="2">Uncharacterized protein</fullName>
    </submittedName>
</protein>
<reference evidence="2" key="1">
    <citation type="submission" date="2022-01" db="EMBL/GenBank/DDBJ databases">
        <authorList>
            <person name="King R."/>
        </authorList>
    </citation>
    <scope>NUCLEOTIDE SEQUENCE</scope>
</reference>
<organism evidence="2 3">
    <name type="scientific">Diabrotica balteata</name>
    <name type="common">Banded cucumber beetle</name>
    <dbReference type="NCBI Taxonomy" id="107213"/>
    <lineage>
        <taxon>Eukaryota</taxon>
        <taxon>Metazoa</taxon>
        <taxon>Ecdysozoa</taxon>
        <taxon>Arthropoda</taxon>
        <taxon>Hexapoda</taxon>
        <taxon>Insecta</taxon>
        <taxon>Pterygota</taxon>
        <taxon>Neoptera</taxon>
        <taxon>Endopterygota</taxon>
        <taxon>Coleoptera</taxon>
        <taxon>Polyphaga</taxon>
        <taxon>Cucujiformia</taxon>
        <taxon>Chrysomeloidea</taxon>
        <taxon>Chrysomelidae</taxon>
        <taxon>Galerucinae</taxon>
        <taxon>Diabroticina</taxon>
        <taxon>Diabroticites</taxon>
        <taxon>Diabrotica</taxon>
    </lineage>
</organism>
<sequence>MENMPGYIWMIIVVGKSFNKHANNLKEVFQQLQVANLNLSPKKCHMFRRRVKYLRHLVASNGVIADPEKLAAIKDWPVDVLQNEYKTDKYLQQLKESHEMLERNMTDSSKIVEKCISPWSNNNNIPESDIDLDKLLEKRSYSIIRKEHNLKNDENSTEGFPKTANKENISNPIVIENQIMSENKYIKKMQQENGEHETNIKDEVCSWANKSEYKSPKENYKKLSYLDALPGVKDIQKTVSNQLHTEMMLSDSNENINMTESFEDIVSILEVLEEADKKSQQNIVDVQKMVDMSLENNVMLVDDEEKPMSKHQQSDAAKFSRFQNNSSNYK</sequence>
<dbReference type="AlphaFoldDB" id="A0A9N9X949"/>
<dbReference type="Gene3D" id="3.30.70.270">
    <property type="match status" value="1"/>
</dbReference>
<dbReference type="SUPFAM" id="SSF56672">
    <property type="entry name" value="DNA/RNA polymerases"/>
    <property type="match status" value="1"/>
</dbReference>
<dbReference type="OrthoDB" id="6783940at2759"/>
<name>A0A9N9X949_DIABA</name>
<accession>A0A9N9X949</accession>
<dbReference type="Proteomes" id="UP001153709">
    <property type="component" value="Chromosome 2"/>
</dbReference>